<evidence type="ECO:0000313" key="2">
    <source>
        <dbReference type="EMBL" id="GAA0464425.1"/>
    </source>
</evidence>
<keyword evidence="3" id="KW-1185">Reference proteome</keyword>
<name>A0ABN1A0G9_9ACTN</name>
<comment type="caution">
    <text evidence="2">The sequence shown here is derived from an EMBL/GenBank/DDBJ whole genome shotgun (WGS) entry which is preliminary data.</text>
</comment>
<sequence>MGHSTHAMREALMTAQPEHHDVVPPMRTLAELRTALGVWGFPGDLQSFEQELEDADLDDLTRVREITQAYRHRVMLRCDPQAMAALMRPSEDVAFELGQKMAEGNTR</sequence>
<proteinExistence type="predicted"/>
<accession>A0ABN1A0G9</accession>
<dbReference type="Proteomes" id="UP001499895">
    <property type="component" value="Unassembled WGS sequence"/>
</dbReference>
<organism evidence="2 3">
    <name type="scientific">Streptomyces stramineus</name>
    <dbReference type="NCBI Taxonomy" id="173861"/>
    <lineage>
        <taxon>Bacteria</taxon>
        <taxon>Bacillati</taxon>
        <taxon>Actinomycetota</taxon>
        <taxon>Actinomycetes</taxon>
        <taxon>Kitasatosporales</taxon>
        <taxon>Streptomycetaceae</taxon>
        <taxon>Streptomyces</taxon>
    </lineage>
</organism>
<reference evidence="2 3" key="1">
    <citation type="journal article" date="2019" name="Int. J. Syst. Evol. Microbiol.">
        <title>The Global Catalogue of Microorganisms (GCM) 10K type strain sequencing project: providing services to taxonomists for standard genome sequencing and annotation.</title>
        <authorList>
            <consortium name="The Broad Institute Genomics Platform"/>
            <consortium name="The Broad Institute Genome Sequencing Center for Infectious Disease"/>
            <person name="Wu L."/>
            <person name="Ma J."/>
        </authorList>
    </citation>
    <scope>NUCLEOTIDE SEQUENCE [LARGE SCALE GENOMIC DNA]</scope>
    <source>
        <strain evidence="2 3">JCM 10649</strain>
    </source>
</reference>
<evidence type="ECO:0000256" key="1">
    <source>
        <dbReference type="SAM" id="MobiDB-lite"/>
    </source>
</evidence>
<evidence type="ECO:0000313" key="3">
    <source>
        <dbReference type="Proteomes" id="UP001499895"/>
    </source>
</evidence>
<dbReference type="EMBL" id="BAAAHB010000026">
    <property type="protein sequence ID" value="GAA0464425.1"/>
    <property type="molecule type" value="Genomic_DNA"/>
</dbReference>
<gene>
    <name evidence="2" type="ORF">GCM10009544_28470</name>
</gene>
<feature type="region of interest" description="Disordered" evidence="1">
    <location>
        <begin position="1"/>
        <end position="20"/>
    </location>
</feature>
<protein>
    <submittedName>
        <fullName evidence="2">Uncharacterized protein</fullName>
    </submittedName>
</protein>